<evidence type="ECO:0000256" key="1">
    <source>
        <dbReference type="ARBA" id="ARBA00004370"/>
    </source>
</evidence>
<keyword evidence="2" id="KW-0812">Transmembrane</keyword>
<dbReference type="GO" id="GO:0016020">
    <property type="term" value="C:membrane"/>
    <property type="evidence" value="ECO:0007669"/>
    <property type="project" value="UniProtKB-SubCell"/>
</dbReference>
<dbReference type="AlphaFoldDB" id="A0A0A1STU1"/>
<feature type="domain" description="Fatty acid hydroxylase" evidence="5">
    <location>
        <begin position="194"/>
        <end position="341"/>
    </location>
</feature>
<keyword evidence="3" id="KW-1133">Transmembrane helix</keyword>
<name>A0A0A1STU1_9HYPO</name>
<gene>
    <name evidence="6" type="ORF">VHEMI01711</name>
</gene>
<dbReference type="PANTHER" id="PTHR11863">
    <property type="entry name" value="STEROL DESATURASE"/>
    <property type="match status" value="1"/>
</dbReference>
<evidence type="ECO:0000256" key="4">
    <source>
        <dbReference type="ARBA" id="ARBA00023136"/>
    </source>
</evidence>
<reference evidence="6 7" key="1">
    <citation type="journal article" date="2015" name="Genome Announc.">
        <title>Draft Genome Sequence and Gene Annotation of the Entomopathogenic Fungus Verticillium hemipterigenum.</title>
        <authorList>
            <person name="Horn F."/>
            <person name="Habel A."/>
            <person name="Scharf D.H."/>
            <person name="Dworschak J."/>
            <person name="Brakhage A.A."/>
            <person name="Guthke R."/>
            <person name="Hertweck C."/>
            <person name="Linde J."/>
        </authorList>
    </citation>
    <scope>NUCLEOTIDE SEQUENCE [LARGE SCALE GENOMIC DNA]</scope>
</reference>
<dbReference type="HOGENOM" id="CLU_041178_0_0_1"/>
<dbReference type="InterPro" id="IPR006694">
    <property type="entry name" value="Fatty_acid_hydroxylase"/>
</dbReference>
<dbReference type="OrthoDB" id="6354873at2759"/>
<evidence type="ECO:0000313" key="6">
    <source>
        <dbReference type="EMBL" id="CEJ81591.1"/>
    </source>
</evidence>
<dbReference type="Pfam" id="PF04116">
    <property type="entry name" value="FA_hydroxylase"/>
    <property type="match status" value="1"/>
</dbReference>
<organism evidence="6 7">
    <name type="scientific">[Torrubiella] hemipterigena</name>
    <dbReference type="NCBI Taxonomy" id="1531966"/>
    <lineage>
        <taxon>Eukaryota</taxon>
        <taxon>Fungi</taxon>
        <taxon>Dikarya</taxon>
        <taxon>Ascomycota</taxon>
        <taxon>Pezizomycotina</taxon>
        <taxon>Sordariomycetes</taxon>
        <taxon>Hypocreomycetidae</taxon>
        <taxon>Hypocreales</taxon>
        <taxon>Clavicipitaceae</taxon>
        <taxon>Clavicipitaceae incertae sedis</taxon>
        <taxon>'Torrubiella' clade</taxon>
    </lineage>
</organism>
<proteinExistence type="predicted"/>
<accession>A0A0A1STU1</accession>
<evidence type="ECO:0000259" key="5">
    <source>
        <dbReference type="Pfam" id="PF04116"/>
    </source>
</evidence>
<evidence type="ECO:0000256" key="3">
    <source>
        <dbReference type="ARBA" id="ARBA00022989"/>
    </source>
</evidence>
<dbReference type="GO" id="GO:0016491">
    <property type="term" value="F:oxidoreductase activity"/>
    <property type="evidence" value="ECO:0007669"/>
    <property type="project" value="InterPro"/>
</dbReference>
<evidence type="ECO:0000313" key="7">
    <source>
        <dbReference type="Proteomes" id="UP000039046"/>
    </source>
</evidence>
<dbReference type="EMBL" id="CDHN01000001">
    <property type="protein sequence ID" value="CEJ81591.1"/>
    <property type="molecule type" value="Genomic_DNA"/>
</dbReference>
<dbReference type="Proteomes" id="UP000039046">
    <property type="component" value="Unassembled WGS sequence"/>
</dbReference>
<dbReference type="GO" id="GO:0008610">
    <property type="term" value="P:lipid biosynthetic process"/>
    <property type="evidence" value="ECO:0007669"/>
    <property type="project" value="InterPro"/>
</dbReference>
<keyword evidence="4" id="KW-0472">Membrane</keyword>
<comment type="subcellular location">
    <subcellularLocation>
        <location evidence="1">Membrane</location>
    </subcellularLocation>
</comment>
<keyword evidence="7" id="KW-1185">Reference proteome</keyword>
<sequence length="364" mass="42953">MTAETTEKILNHEVSLPPRKNSRKDALKYTWRTQDRSSWTIYHWFYEILGLYHSDLGRRIPVHEKQTKVPFLSNWSMLGWIILHGVLPMTLHHACMKYTGRTMPLWQVLIVYNVTMIFTAVRGQQHLRGLSHELGFLDAKSGERQGIPDAAVEEVFFTLNTLLSGRCSLIAWLAYSNLEAPGDIAWYWLPVKMAIYSITFDFWYYWYHRSLHEIPLLRKHQRKHHMSRHPTTLMTAFADFEQSVFDYIVCPVVTYYFLNSLGLSLSFYEWWICNLQTFITEVGGHSGLRMYASPPNLFHPLLLYFNCDLSLEDHDLHHRTGWKESGNFGSQTRLWDTVFATRKERVETKRDDVDWDNPVPWPIF</sequence>
<evidence type="ECO:0000256" key="2">
    <source>
        <dbReference type="ARBA" id="ARBA00022692"/>
    </source>
</evidence>
<protein>
    <recommendedName>
        <fullName evidence="5">Fatty acid hydroxylase domain-containing protein</fullName>
    </recommendedName>
</protein>
<dbReference type="InterPro" id="IPR050307">
    <property type="entry name" value="Sterol_Desaturase_Related"/>
</dbReference>
<dbReference type="STRING" id="1531966.A0A0A1STU1"/>
<dbReference type="GO" id="GO:0005506">
    <property type="term" value="F:iron ion binding"/>
    <property type="evidence" value="ECO:0007669"/>
    <property type="project" value="InterPro"/>
</dbReference>